<dbReference type="InterPro" id="IPR036388">
    <property type="entry name" value="WH-like_DNA-bd_sf"/>
</dbReference>
<sequence length="238" mass="26116">MSASNGNRVQTLRSLVQLLVDTSEVVINEWEADEQDPQPVDHLASSLPSNQLFEVRRIIVAACGMCVDSDLVEDPRIHLQELSERFALSQAFDTTVRAGVPDVLAEAVSFSGSVSATELSQRTGIDEKKLADALSELWWTCNGRHHKAFKTKQSLWDFIEDGDDSDEAVREIRQVFPLSMAGQTQLSSKSIAADFPWESLGEATIVDIGGGVGSMCMELAKVFSNLRFVVQDLAVSIE</sequence>
<dbReference type="InterPro" id="IPR029063">
    <property type="entry name" value="SAM-dependent_MTases_sf"/>
</dbReference>
<accession>A0A4Y9YCQ5</accession>
<dbReference type="AlphaFoldDB" id="A0A4Y9YCQ5"/>
<dbReference type="Gene3D" id="1.10.10.10">
    <property type="entry name" value="Winged helix-like DNA-binding domain superfamily/Winged helix DNA-binding domain"/>
    <property type="match status" value="1"/>
</dbReference>
<evidence type="ECO:0000313" key="2">
    <source>
        <dbReference type="Proteomes" id="UP000298390"/>
    </source>
</evidence>
<dbReference type="Proteomes" id="UP000298390">
    <property type="component" value="Unassembled WGS sequence"/>
</dbReference>
<dbReference type="PANTHER" id="PTHR43712">
    <property type="entry name" value="PUTATIVE (AFU_ORTHOLOGUE AFUA_4G14580)-RELATED"/>
    <property type="match status" value="1"/>
</dbReference>
<gene>
    <name evidence="1" type="ORF">EVJ58_g5345</name>
</gene>
<organism evidence="1 2">
    <name type="scientific">Rhodofomes roseus</name>
    <dbReference type="NCBI Taxonomy" id="34475"/>
    <lineage>
        <taxon>Eukaryota</taxon>
        <taxon>Fungi</taxon>
        <taxon>Dikarya</taxon>
        <taxon>Basidiomycota</taxon>
        <taxon>Agaricomycotina</taxon>
        <taxon>Agaricomycetes</taxon>
        <taxon>Polyporales</taxon>
        <taxon>Rhodofomes</taxon>
    </lineage>
</organism>
<reference evidence="1 2" key="1">
    <citation type="submission" date="2019-01" db="EMBL/GenBank/DDBJ databases">
        <title>Genome sequencing of the rare red list fungi Fomitopsis rosea.</title>
        <authorList>
            <person name="Buettner E."/>
            <person name="Kellner H."/>
        </authorList>
    </citation>
    <scope>NUCLEOTIDE SEQUENCE [LARGE SCALE GENOMIC DNA]</scope>
    <source>
        <strain evidence="1 2">DSM 105464</strain>
    </source>
</reference>
<evidence type="ECO:0008006" key="3">
    <source>
        <dbReference type="Google" id="ProtNLM"/>
    </source>
</evidence>
<name>A0A4Y9YCQ5_9APHY</name>
<proteinExistence type="predicted"/>
<protein>
    <recommendedName>
        <fullName evidence="3">O-methyltransferase domain-containing protein</fullName>
    </recommendedName>
</protein>
<comment type="caution">
    <text evidence="1">The sequence shown here is derived from an EMBL/GenBank/DDBJ whole genome shotgun (WGS) entry which is preliminary data.</text>
</comment>
<dbReference type="EMBL" id="SEKV01000270">
    <property type="protein sequence ID" value="TFY60125.1"/>
    <property type="molecule type" value="Genomic_DNA"/>
</dbReference>
<dbReference type="PANTHER" id="PTHR43712:SF2">
    <property type="entry name" value="O-METHYLTRANSFERASE CICE"/>
    <property type="match status" value="1"/>
</dbReference>
<evidence type="ECO:0000313" key="1">
    <source>
        <dbReference type="EMBL" id="TFY60125.1"/>
    </source>
</evidence>
<dbReference type="Gene3D" id="3.40.50.150">
    <property type="entry name" value="Vaccinia Virus protein VP39"/>
    <property type="match status" value="1"/>
</dbReference>
<dbReference type="SUPFAM" id="SSF53335">
    <property type="entry name" value="S-adenosyl-L-methionine-dependent methyltransferases"/>
    <property type="match status" value="1"/>
</dbReference>